<keyword evidence="1" id="KW-1185">Reference proteome</keyword>
<dbReference type="RefSeq" id="XP_065653314.1">
    <property type="nucleotide sequence ID" value="XM_065797242.1"/>
</dbReference>
<dbReference type="Proteomes" id="UP001652625">
    <property type="component" value="Chromosome 05"/>
</dbReference>
<organism evidence="1 2">
    <name type="scientific">Hydra vulgaris</name>
    <name type="common">Hydra</name>
    <name type="synonym">Hydra attenuata</name>
    <dbReference type="NCBI Taxonomy" id="6087"/>
    <lineage>
        <taxon>Eukaryota</taxon>
        <taxon>Metazoa</taxon>
        <taxon>Cnidaria</taxon>
        <taxon>Hydrozoa</taxon>
        <taxon>Hydroidolina</taxon>
        <taxon>Anthoathecata</taxon>
        <taxon>Aplanulata</taxon>
        <taxon>Hydridae</taxon>
        <taxon>Hydra</taxon>
    </lineage>
</organism>
<proteinExistence type="predicted"/>
<evidence type="ECO:0000313" key="2">
    <source>
        <dbReference type="RefSeq" id="XP_065653314.1"/>
    </source>
</evidence>
<dbReference type="PANTHER" id="PTHR21439:SF0">
    <property type="entry name" value="PROTEIN OSCP1"/>
    <property type="match status" value="1"/>
</dbReference>
<sequence>MSLKTLPILFLNLGGEMVYILDQRLRAQNVSEEKSNKVLYDILNSMLNTKFMEELFKPQDAYSRKAMRTVFDRVAHTSIMRLNSASMDKLYDLMTMAFKYQITLCKYPFEVLMITLNHMDAIRHFAKGSKETLELVDNVYKLLIENYTSMSIGQLQIMRQTLMLFLQDLNIKVSIFLKEKSQLTNGRFILPCGGQLPWGTDVPGTIRLFNENGEPESTKVFDAKFKYNLANKMGSVELLGDRMTNLGRNMYLSQSVETSIEKVVTKKRSVLTESESLSNPNKLAKEELKLLEYLISGKNKQDQPQFRLNLFETDEDELAAEKEYSKEYHKEILFDATNRKQDSAITQLIDDFSIQSLQSAPKGDDLLELMDSA</sequence>
<dbReference type="Pfam" id="PF10188">
    <property type="entry name" value="Oscp1"/>
    <property type="match status" value="1"/>
</dbReference>
<evidence type="ECO:0000313" key="1">
    <source>
        <dbReference type="Proteomes" id="UP001652625"/>
    </source>
</evidence>
<dbReference type="PANTHER" id="PTHR21439">
    <property type="entry name" value="OXIDORED-NITRO DOMAIN-CONTAINING PROTEIN"/>
    <property type="match status" value="1"/>
</dbReference>
<accession>A0ABM4BVU3</accession>
<protein>
    <submittedName>
        <fullName evidence="2">Protein OSCP1-like isoform X1</fullName>
    </submittedName>
</protein>
<gene>
    <name evidence="2" type="primary">LOC136080503</name>
</gene>
<dbReference type="InterPro" id="IPR019332">
    <property type="entry name" value="OSCP1"/>
</dbReference>
<dbReference type="GeneID" id="136080503"/>
<name>A0ABM4BVU3_HYDVU</name>
<reference evidence="2" key="1">
    <citation type="submission" date="2025-08" db="UniProtKB">
        <authorList>
            <consortium name="RefSeq"/>
        </authorList>
    </citation>
    <scope>IDENTIFICATION</scope>
</reference>